<gene>
    <name evidence="1" type="ORF">C5E45_32875</name>
</gene>
<dbReference type="EMBL" id="PSZC01000039">
    <property type="protein sequence ID" value="PPJ31886.1"/>
    <property type="molecule type" value="Genomic_DNA"/>
</dbReference>
<organism evidence="1 2">
    <name type="scientific">Nocardia nova</name>
    <dbReference type="NCBI Taxonomy" id="37330"/>
    <lineage>
        <taxon>Bacteria</taxon>
        <taxon>Bacillati</taxon>
        <taxon>Actinomycetota</taxon>
        <taxon>Actinomycetes</taxon>
        <taxon>Mycobacteriales</taxon>
        <taxon>Nocardiaceae</taxon>
        <taxon>Nocardia</taxon>
    </lineage>
</organism>
<dbReference type="Proteomes" id="UP000239874">
    <property type="component" value="Unassembled WGS sequence"/>
</dbReference>
<dbReference type="RefSeq" id="WP_104380690.1">
    <property type="nucleotide sequence ID" value="NZ_PSZC01000039.1"/>
</dbReference>
<comment type="caution">
    <text evidence="1">The sequence shown here is derived from an EMBL/GenBank/DDBJ whole genome shotgun (WGS) entry which is preliminary data.</text>
</comment>
<dbReference type="AlphaFoldDB" id="A0A2S6ACS5"/>
<accession>A0A2S6ACS5</accession>
<name>A0A2S6ACS5_9NOCA</name>
<reference evidence="1 2" key="1">
    <citation type="submission" date="2018-02" db="EMBL/GenBank/DDBJ databases">
        <title>8 Nocardia nova and 1 Nocardia cyriacigeorgica strain used for evolution to TMP-SMX.</title>
        <authorList>
            <person name="Mehta H."/>
            <person name="Weng J."/>
            <person name="Shamoo Y."/>
        </authorList>
    </citation>
    <scope>NUCLEOTIDE SEQUENCE [LARGE SCALE GENOMIC DNA]</scope>
    <source>
        <strain evidence="1 2">MDA3139</strain>
    </source>
</reference>
<evidence type="ECO:0000313" key="2">
    <source>
        <dbReference type="Proteomes" id="UP000239874"/>
    </source>
</evidence>
<proteinExistence type="predicted"/>
<protein>
    <submittedName>
        <fullName evidence="1">Uncharacterized protein</fullName>
    </submittedName>
</protein>
<evidence type="ECO:0000313" key="1">
    <source>
        <dbReference type="EMBL" id="PPJ31886.1"/>
    </source>
</evidence>
<sequence>MSDHLHTVRITGTAEHPKLEFTCHGGRDAECHSYPDCQCETWAAGHEHPFVPHDECWMQGWFDNGGTDPSPEDPITLADCDYRPGMSGPIKTYFCEDYVEWEFVAGHDMQGIHVAEEAGRD</sequence>